<name>A0ABU2SGK5_9ACTN</name>
<dbReference type="Proteomes" id="UP001183615">
    <property type="component" value="Unassembled WGS sequence"/>
</dbReference>
<dbReference type="Gene3D" id="3.30.70.1060">
    <property type="entry name" value="Dimeric alpha+beta barrel"/>
    <property type="match status" value="1"/>
</dbReference>
<gene>
    <name evidence="1" type="ORF">RM779_31130</name>
</gene>
<organism evidence="1 2">
    <name type="scientific">Streptomyces johnsoniae</name>
    <dbReference type="NCBI Taxonomy" id="3075532"/>
    <lineage>
        <taxon>Bacteria</taxon>
        <taxon>Bacillati</taxon>
        <taxon>Actinomycetota</taxon>
        <taxon>Actinomycetes</taxon>
        <taxon>Kitasatosporales</taxon>
        <taxon>Streptomycetaceae</taxon>
        <taxon>Streptomyces</taxon>
    </lineage>
</organism>
<proteinExistence type="predicted"/>
<dbReference type="EMBL" id="JAVREV010000024">
    <property type="protein sequence ID" value="MDT0447014.1"/>
    <property type="molecule type" value="Genomic_DNA"/>
</dbReference>
<dbReference type="RefSeq" id="WP_311621139.1">
    <property type="nucleotide sequence ID" value="NZ_JAVREV010000024.1"/>
</dbReference>
<evidence type="ECO:0000313" key="2">
    <source>
        <dbReference type="Proteomes" id="UP001183615"/>
    </source>
</evidence>
<sequence>MLDCESPERAAEVAARFPDARLSAVEVRPIMDGSGQEM</sequence>
<accession>A0ABU2SGK5</accession>
<comment type="caution">
    <text evidence="1">The sequence shown here is derived from an EMBL/GenBank/DDBJ whole genome shotgun (WGS) entry which is preliminary data.</text>
</comment>
<evidence type="ECO:0000313" key="1">
    <source>
        <dbReference type="EMBL" id="MDT0447014.1"/>
    </source>
</evidence>
<reference evidence="2" key="1">
    <citation type="submission" date="2023-07" db="EMBL/GenBank/DDBJ databases">
        <title>30 novel species of actinomycetes from the DSMZ collection.</title>
        <authorList>
            <person name="Nouioui I."/>
        </authorList>
    </citation>
    <scope>NUCLEOTIDE SEQUENCE [LARGE SCALE GENOMIC DNA]</scope>
    <source>
        <strain evidence="2">DSM 41886</strain>
    </source>
</reference>
<keyword evidence="2" id="KW-1185">Reference proteome</keyword>
<protein>
    <submittedName>
        <fullName evidence="1">Uncharacterized protein</fullName>
    </submittedName>
</protein>